<evidence type="ECO:0000256" key="11">
    <source>
        <dbReference type="ARBA" id="ARBA00022737"/>
    </source>
</evidence>
<evidence type="ECO:0000256" key="8">
    <source>
        <dbReference type="ARBA" id="ARBA00022490"/>
    </source>
</evidence>
<dbReference type="InterPro" id="IPR050410">
    <property type="entry name" value="CCR4/nocturin_mRNA_transcr"/>
</dbReference>
<dbReference type="EC" id="3.1.13.4" evidence="7"/>
<evidence type="ECO:0000256" key="10">
    <source>
        <dbReference type="ARBA" id="ARBA00022723"/>
    </source>
</evidence>
<comment type="subcellular location">
    <subcellularLocation>
        <location evidence="4">Cytoplasm</location>
    </subcellularLocation>
    <subcellularLocation>
        <location evidence="3">Nucleus</location>
    </subcellularLocation>
</comment>
<evidence type="ECO:0000256" key="12">
    <source>
        <dbReference type="ARBA" id="ARBA00022801"/>
    </source>
</evidence>
<comment type="similarity">
    <text evidence="5">Belongs to the CCR4/nocturin family.</text>
</comment>
<evidence type="ECO:0000256" key="19">
    <source>
        <dbReference type="ARBA" id="ARBA00054840"/>
    </source>
</evidence>
<keyword evidence="10" id="KW-0479">Metal-binding</keyword>
<evidence type="ECO:0000256" key="3">
    <source>
        <dbReference type="ARBA" id="ARBA00004123"/>
    </source>
</evidence>
<dbReference type="Pfam" id="PF03372">
    <property type="entry name" value="Exo_endo_phos"/>
    <property type="match status" value="1"/>
</dbReference>
<keyword evidence="15" id="KW-0694">RNA-binding</keyword>
<keyword evidence="22" id="KW-1185">Reference proteome</keyword>
<evidence type="ECO:0000256" key="13">
    <source>
        <dbReference type="ARBA" id="ARBA00022839"/>
    </source>
</evidence>
<evidence type="ECO:0000256" key="5">
    <source>
        <dbReference type="ARBA" id="ARBA00010774"/>
    </source>
</evidence>
<dbReference type="GO" id="GO:0005634">
    <property type="term" value="C:nucleus"/>
    <property type="evidence" value="ECO:0007669"/>
    <property type="project" value="UniProtKB-SubCell"/>
</dbReference>
<comment type="cofactor">
    <cofactor evidence="2">
        <name>Mg(2+)</name>
        <dbReference type="ChEBI" id="CHEBI:18420"/>
    </cofactor>
</comment>
<comment type="function">
    <text evidence="19">Acts as a catalytic component of the CCR4-NOT core complex, which in the nucleus seems to be a general transcription factor, and in the cytoplasm the major mRNA deadenylase involved in mRNA turnover.</text>
</comment>
<keyword evidence="13" id="KW-0269">Exonuclease</keyword>
<keyword evidence="14" id="KW-0460">Magnesium</keyword>
<organism evidence="21 22">
    <name type="scientific">Acacia crassicarpa</name>
    <name type="common">northern wattle</name>
    <dbReference type="NCBI Taxonomy" id="499986"/>
    <lineage>
        <taxon>Eukaryota</taxon>
        <taxon>Viridiplantae</taxon>
        <taxon>Streptophyta</taxon>
        <taxon>Embryophyta</taxon>
        <taxon>Tracheophyta</taxon>
        <taxon>Spermatophyta</taxon>
        <taxon>Magnoliopsida</taxon>
        <taxon>eudicotyledons</taxon>
        <taxon>Gunneridae</taxon>
        <taxon>Pentapetalae</taxon>
        <taxon>rosids</taxon>
        <taxon>fabids</taxon>
        <taxon>Fabales</taxon>
        <taxon>Fabaceae</taxon>
        <taxon>Caesalpinioideae</taxon>
        <taxon>mimosoid clade</taxon>
        <taxon>Acacieae</taxon>
        <taxon>Acacia</taxon>
    </lineage>
</organism>
<dbReference type="InterPro" id="IPR036691">
    <property type="entry name" value="Endo/exonu/phosph_ase_sf"/>
</dbReference>
<evidence type="ECO:0000256" key="18">
    <source>
        <dbReference type="ARBA" id="ARBA00023242"/>
    </source>
</evidence>
<evidence type="ECO:0000256" key="2">
    <source>
        <dbReference type="ARBA" id="ARBA00001946"/>
    </source>
</evidence>
<evidence type="ECO:0000256" key="9">
    <source>
        <dbReference type="ARBA" id="ARBA00022722"/>
    </source>
</evidence>
<dbReference type="Gene3D" id="3.60.10.10">
    <property type="entry name" value="Endonuclease/exonuclease/phosphatase"/>
    <property type="match status" value="1"/>
</dbReference>
<evidence type="ECO:0000256" key="16">
    <source>
        <dbReference type="ARBA" id="ARBA00023015"/>
    </source>
</evidence>
<comment type="subunit">
    <text evidence="6">Component of the CCR4-NOT complex, at least composed of CRR4 and CAF1 proteins.</text>
</comment>
<evidence type="ECO:0000256" key="14">
    <source>
        <dbReference type="ARBA" id="ARBA00022842"/>
    </source>
</evidence>
<reference evidence="21" key="1">
    <citation type="submission" date="2023-10" db="EMBL/GenBank/DDBJ databases">
        <title>Chromosome-level genome of the transformable northern wattle, Acacia crassicarpa.</title>
        <authorList>
            <person name="Massaro I."/>
            <person name="Sinha N.R."/>
            <person name="Poethig S."/>
            <person name="Leichty A.R."/>
        </authorList>
    </citation>
    <scope>NUCLEOTIDE SEQUENCE</scope>
    <source>
        <strain evidence="21">Acra3RX</strain>
        <tissue evidence="21">Leaf</tissue>
    </source>
</reference>
<comment type="caution">
    <text evidence="21">The sequence shown here is derived from an EMBL/GenBank/DDBJ whole genome shotgun (WGS) entry which is preliminary data.</text>
</comment>
<feature type="domain" description="Endonuclease/exonuclease/phosphatase" evidence="20">
    <location>
        <begin position="158"/>
        <end position="476"/>
    </location>
</feature>
<dbReference type="SUPFAM" id="SSF56219">
    <property type="entry name" value="DNase I-like"/>
    <property type="match status" value="1"/>
</dbReference>
<keyword evidence="18" id="KW-0539">Nucleus</keyword>
<evidence type="ECO:0000256" key="15">
    <source>
        <dbReference type="ARBA" id="ARBA00022884"/>
    </source>
</evidence>
<dbReference type="GO" id="GO:0005737">
    <property type="term" value="C:cytoplasm"/>
    <property type="evidence" value="ECO:0007669"/>
    <property type="project" value="UniProtKB-SubCell"/>
</dbReference>
<dbReference type="InterPro" id="IPR005135">
    <property type="entry name" value="Endo/exonuclease/phosphatase"/>
</dbReference>
<evidence type="ECO:0000256" key="17">
    <source>
        <dbReference type="ARBA" id="ARBA00023163"/>
    </source>
</evidence>
<dbReference type="GO" id="GO:0003723">
    <property type="term" value="F:RNA binding"/>
    <property type="evidence" value="ECO:0007669"/>
    <property type="project" value="UniProtKB-KW"/>
</dbReference>
<keyword evidence="11" id="KW-0677">Repeat</keyword>
<dbReference type="AlphaFoldDB" id="A0AAE1JWB3"/>
<evidence type="ECO:0000256" key="4">
    <source>
        <dbReference type="ARBA" id="ARBA00004496"/>
    </source>
</evidence>
<evidence type="ECO:0000313" key="21">
    <source>
        <dbReference type="EMBL" id="KAK4276813.1"/>
    </source>
</evidence>
<dbReference type="PANTHER" id="PTHR12121:SF79">
    <property type="entry name" value="CARBON CATABOLITE REPRESSOR PROTEIN 4 HOMOLOG 1-LIKE ISOFORM X1"/>
    <property type="match status" value="1"/>
</dbReference>
<dbReference type="GO" id="GO:0004535">
    <property type="term" value="F:poly(A)-specific ribonuclease activity"/>
    <property type="evidence" value="ECO:0007669"/>
    <property type="project" value="UniProtKB-EC"/>
</dbReference>
<keyword evidence="17" id="KW-0804">Transcription</keyword>
<keyword evidence="16" id="KW-0805">Transcription regulation</keyword>
<proteinExistence type="inferred from homology"/>
<comment type="catalytic activity">
    <reaction evidence="1">
        <text>Exonucleolytic cleavage of poly(A) to 5'-AMP.</text>
        <dbReference type="EC" id="3.1.13.4"/>
    </reaction>
</comment>
<keyword evidence="12" id="KW-0378">Hydrolase</keyword>
<sequence length="504" mass="57550">MDSNETERYRYSCKVNIFLRSTIPVVGCEINPSVSAIWKGRFPVPFDSYSLNYMWYRAKICNDEAAMIDEGRKDWVLVSCSKNYVPKVDDLGQILKLDCVVVDLLTNMALSEPNETITEPVIAFPVAQPRSMVSTPSLCESSSLCSTSLNDFIFSILSYNILSDIHIYLKSHKCPLWALVWEYRCHNLLREIIKYDADIICLQEVQSDHFENFLKPELTEKGYMAIYKKRNNEIYTGTQCVADGCATFYRRHLFKEVEKFGVEFNEETSRVVEALEPDLRSEASKHFMKDNVALVVILETLENCHTKYAVQSRICVVNTHICSNQKLPDVQLFQVVTLVNQLEKMLQSEIPLLICGDFNSVPQSDPYNFVVTGKLERCASIDPYGVYQHLKLFHRFSLASAYASFGSAVARQERRLGKFNQETREPLFTFCSKQSSKTLDYIFYTVNSLEVEAALDLLDHEDVADGLPSPLWSSDHIALMSSFRIKKGGSVCQPLIRGHKGRYC</sequence>
<dbReference type="FunFam" id="3.60.10.10:FF:000016">
    <property type="entry name" value="Carbon catabolite repressor protein 4 1"/>
    <property type="match status" value="1"/>
</dbReference>
<evidence type="ECO:0000313" key="22">
    <source>
        <dbReference type="Proteomes" id="UP001293593"/>
    </source>
</evidence>
<accession>A0AAE1JWB3</accession>
<gene>
    <name evidence="21" type="ORF">QN277_014919</name>
</gene>
<dbReference type="GO" id="GO:0046872">
    <property type="term" value="F:metal ion binding"/>
    <property type="evidence" value="ECO:0007669"/>
    <property type="project" value="UniProtKB-KW"/>
</dbReference>
<evidence type="ECO:0000256" key="6">
    <source>
        <dbReference type="ARBA" id="ARBA00011757"/>
    </source>
</evidence>
<protein>
    <recommendedName>
        <fullName evidence="7">poly(A)-specific ribonuclease</fullName>
        <ecNumber evidence="7">3.1.13.4</ecNumber>
    </recommendedName>
</protein>
<name>A0AAE1JWB3_9FABA</name>
<dbReference type="Proteomes" id="UP001293593">
    <property type="component" value="Unassembled WGS sequence"/>
</dbReference>
<keyword evidence="8" id="KW-0963">Cytoplasm</keyword>
<dbReference type="EMBL" id="JAWXYG010000003">
    <property type="protein sequence ID" value="KAK4276813.1"/>
    <property type="molecule type" value="Genomic_DNA"/>
</dbReference>
<evidence type="ECO:0000256" key="1">
    <source>
        <dbReference type="ARBA" id="ARBA00001663"/>
    </source>
</evidence>
<dbReference type="PANTHER" id="PTHR12121">
    <property type="entry name" value="CARBON CATABOLITE REPRESSOR PROTEIN 4"/>
    <property type="match status" value="1"/>
</dbReference>
<evidence type="ECO:0000259" key="20">
    <source>
        <dbReference type="Pfam" id="PF03372"/>
    </source>
</evidence>
<keyword evidence="9" id="KW-0540">Nuclease</keyword>
<evidence type="ECO:0000256" key="7">
    <source>
        <dbReference type="ARBA" id="ARBA00012161"/>
    </source>
</evidence>